<reference evidence="2" key="1">
    <citation type="journal article" date="2020" name="Stud. Mycol.">
        <title>101 Dothideomycetes genomes: a test case for predicting lifestyles and emergence of pathogens.</title>
        <authorList>
            <person name="Haridas S."/>
            <person name="Albert R."/>
            <person name="Binder M."/>
            <person name="Bloem J."/>
            <person name="Labutti K."/>
            <person name="Salamov A."/>
            <person name="Andreopoulos B."/>
            <person name="Baker S."/>
            <person name="Barry K."/>
            <person name="Bills G."/>
            <person name="Bluhm B."/>
            <person name="Cannon C."/>
            <person name="Castanera R."/>
            <person name="Culley D."/>
            <person name="Daum C."/>
            <person name="Ezra D."/>
            <person name="Gonzalez J."/>
            <person name="Henrissat B."/>
            <person name="Kuo A."/>
            <person name="Liang C."/>
            <person name="Lipzen A."/>
            <person name="Lutzoni F."/>
            <person name="Magnuson J."/>
            <person name="Mondo S."/>
            <person name="Nolan M."/>
            <person name="Ohm R."/>
            <person name="Pangilinan J."/>
            <person name="Park H.-J."/>
            <person name="Ramirez L."/>
            <person name="Alfaro M."/>
            <person name="Sun H."/>
            <person name="Tritt A."/>
            <person name="Yoshinaga Y."/>
            <person name="Zwiers L.-H."/>
            <person name="Turgeon B."/>
            <person name="Goodwin S."/>
            <person name="Spatafora J."/>
            <person name="Crous P."/>
            <person name="Grigoriev I."/>
        </authorList>
    </citation>
    <scope>NUCLEOTIDE SEQUENCE</scope>
    <source>
        <strain evidence="2">ATCC 74209</strain>
    </source>
</reference>
<protein>
    <submittedName>
        <fullName evidence="2">Uncharacterized protein</fullName>
    </submittedName>
</protein>
<feature type="compositionally biased region" description="Polar residues" evidence="1">
    <location>
        <begin position="9"/>
        <end position="33"/>
    </location>
</feature>
<evidence type="ECO:0000313" key="2">
    <source>
        <dbReference type="EMBL" id="KAF2205562.1"/>
    </source>
</evidence>
<comment type="caution">
    <text evidence="2">The sequence shown here is derived from an EMBL/GenBank/DDBJ whole genome shotgun (WGS) entry which is preliminary data.</text>
</comment>
<dbReference type="AlphaFoldDB" id="A0A9P4JUI3"/>
<keyword evidence="3" id="KW-1185">Reference proteome</keyword>
<organism evidence="2 3">
    <name type="scientific">Delitschia confertaspora ATCC 74209</name>
    <dbReference type="NCBI Taxonomy" id="1513339"/>
    <lineage>
        <taxon>Eukaryota</taxon>
        <taxon>Fungi</taxon>
        <taxon>Dikarya</taxon>
        <taxon>Ascomycota</taxon>
        <taxon>Pezizomycotina</taxon>
        <taxon>Dothideomycetes</taxon>
        <taxon>Pleosporomycetidae</taxon>
        <taxon>Pleosporales</taxon>
        <taxon>Delitschiaceae</taxon>
        <taxon>Delitschia</taxon>
    </lineage>
</organism>
<sequence length="147" mass="16686">MHEYARARLSSTSLLHPTLQSLSNNPHKPSQAIMSQPSPNLCITQPLHHPTSASPNLCITQHHASIYPTVHYTERNHRMGQSTYRPVGHPQHVHSAPFLAPLSLHLGNEMFSTYLPRLLRPQLWIYDHPFIQTALIRSAWNIAPRTA</sequence>
<gene>
    <name evidence="2" type="ORF">GQ43DRAFT_299875</name>
</gene>
<dbReference type="Proteomes" id="UP000799536">
    <property type="component" value="Unassembled WGS sequence"/>
</dbReference>
<feature type="region of interest" description="Disordered" evidence="1">
    <location>
        <begin position="1"/>
        <end position="33"/>
    </location>
</feature>
<proteinExistence type="predicted"/>
<evidence type="ECO:0000256" key="1">
    <source>
        <dbReference type="SAM" id="MobiDB-lite"/>
    </source>
</evidence>
<dbReference type="EMBL" id="ML993853">
    <property type="protein sequence ID" value="KAF2205562.1"/>
    <property type="molecule type" value="Genomic_DNA"/>
</dbReference>
<name>A0A9P4JUI3_9PLEO</name>
<evidence type="ECO:0000313" key="3">
    <source>
        <dbReference type="Proteomes" id="UP000799536"/>
    </source>
</evidence>
<accession>A0A9P4JUI3</accession>